<reference evidence="3" key="1">
    <citation type="journal article" date="2010" name="Nature">
        <title>The Amphimedon queenslandica genome and the evolution of animal complexity.</title>
        <authorList>
            <person name="Srivastava M."/>
            <person name="Simakov O."/>
            <person name="Chapman J."/>
            <person name="Fahey B."/>
            <person name="Gauthier M.E."/>
            <person name="Mitros T."/>
            <person name="Richards G.S."/>
            <person name="Conaco C."/>
            <person name="Dacre M."/>
            <person name="Hellsten U."/>
            <person name="Larroux C."/>
            <person name="Putnam N.H."/>
            <person name="Stanke M."/>
            <person name="Adamska M."/>
            <person name="Darling A."/>
            <person name="Degnan S.M."/>
            <person name="Oakley T.H."/>
            <person name="Plachetzki D.C."/>
            <person name="Zhai Y."/>
            <person name="Adamski M."/>
            <person name="Calcino A."/>
            <person name="Cummins S.F."/>
            <person name="Goodstein D.M."/>
            <person name="Harris C."/>
            <person name="Jackson D.J."/>
            <person name="Leys S.P."/>
            <person name="Shu S."/>
            <person name="Woodcroft B.J."/>
            <person name="Vervoort M."/>
            <person name="Kosik K.S."/>
            <person name="Manning G."/>
            <person name="Degnan B.M."/>
            <person name="Rokhsar D.S."/>
        </authorList>
    </citation>
    <scope>NUCLEOTIDE SEQUENCE [LARGE SCALE GENOMIC DNA]</scope>
</reference>
<sequence>MDCTRYCEQAQKKLDEAKEKLMEREKKFKNMVKDKKRFINDFETQAENLKYIYKKDSEFSKELVTAFDKDLEKTNDKIENISKLHFQKFRSRIKEMKGITTEQFNLEAEDFFRQENDLLKNDLLDLPFISVQKAVGESINALASARGDMKQCMALYCNTVCTSTKVKSNLPEAGFISESVCNDTTAVSTTPPIKLKDLLEQSQVHYSILKKIIIFLTGWFLKFPKWTRTIDEFLDELEKYFLADCHEYFTKIKPAIVESYRKKYSKTAEDDIEDVKKQFSEEKKAMDTLVKKWNKRAKRNKKKAKSYSDLIDTLEKQKVHLVSLAQRAHGISLSAVSQT</sequence>
<dbReference type="AlphaFoldDB" id="A0AAN0JZJ1"/>
<feature type="coiled-coil region" evidence="1">
    <location>
        <begin position="265"/>
        <end position="317"/>
    </location>
</feature>
<name>A0AAN0JZJ1_AMPQE</name>
<dbReference type="KEGG" id="aqu:109591327"/>
<keyword evidence="1" id="KW-0175">Coiled coil</keyword>
<dbReference type="RefSeq" id="XP_019862641.1">
    <property type="nucleotide sequence ID" value="XM_020007082.1"/>
</dbReference>
<evidence type="ECO:0000313" key="2">
    <source>
        <dbReference type="EnsemblMetazoa" id="XP_019862641.1"/>
    </source>
</evidence>
<feature type="coiled-coil region" evidence="1">
    <location>
        <begin position="7"/>
        <end position="34"/>
    </location>
</feature>
<evidence type="ECO:0000256" key="1">
    <source>
        <dbReference type="SAM" id="Coils"/>
    </source>
</evidence>
<organism evidence="2 3">
    <name type="scientific">Amphimedon queenslandica</name>
    <name type="common">Sponge</name>
    <dbReference type="NCBI Taxonomy" id="400682"/>
    <lineage>
        <taxon>Eukaryota</taxon>
        <taxon>Metazoa</taxon>
        <taxon>Porifera</taxon>
        <taxon>Demospongiae</taxon>
        <taxon>Heteroscleromorpha</taxon>
        <taxon>Haplosclerida</taxon>
        <taxon>Niphatidae</taxon>
        <taxon>Amphimedon</taxon>
    </lineage>
</organism>
<keyword evidence="3" id="KW-1185">Reference proteome</keyword>
<dbReference type="EnsemblMetazoa" id="XM_020007082.1">
    <property type="protein sequence ID" value="XP_019862641.1"/>
    <property type="gene ID" value="LOC109591327"/>
</dbReference>
<accession>A0AAN0JZJ1</accession>
<proteinExistence type="predicted"/>
<protein>
    <submittedName>
        <fullName evidence="2">Uncharacterized protein</fullName>
    </submittedName>
</protein>
<evidence type="ECO:0000313" key="3">
    <source>
        <dbReference type="Proteomes" id="UP000007879"/>
    </source>
</evidence>
<dbReference type="Proteomes" id="UP000007879">
    <property type="component" value="Unassembled WGS sequence"/>
</dbReference>
<dbReference type="GeneID" id="109591327"/>
<reference evidence="2" key="2">
    <citation type="submission" date="2024-06" db="UniProtKB">
        <authorList>
            <consortium name="EnsemblMetazoa"/>
        </authorList>
    </citation>
    <scope>IDENTIFICATION</scope>
</reference>